<dbReference type="EMBL" id="JAYDYQ010002534">
    <property type="protein sequence ID" value="KAK4483268.1"/>
    <property type="molecule type" value="Genomic_DNA"/>
</dbReference>
<name>A0ABR0D3D8_9LAMI</name>
<dbReference type="Proteomes" id="UP001291926">
    <property type="component" value="Unassembled WGS sequence"/>
</dbReference>
<comment type="subcellular location">
    <subcellularLocation>
        <location evidence="1">Plastid</location>
    </subcellularLocation>
</comment>
<feature type="domain" description="Plastid lipid-associated protein/fibrillin conserved" evidence="4">
    <location>
        <begin position="180"/>
        <end position="213"/>
    </location>
</feature>
<comment type="caution">
    <text evidence="5">The sequence shown here is derived from an EMBL/GenBank/DDBJ whole genome shotgun (WGS) entry which is preliminary data.</text>
</comment>
<evidence type="ECO:0000259" key="4">
    <source>
        <dbReference type="Pfam" id="PF04755"/>
    </source>
</evidence>
<evidence type="ECO:0000313" key="6">
    <source>
        <dbReference type="Proteomes" id="UP001291926"/>
    </source>
</evidence>
<dbReference type="InterPro" id="IPR039633">
    <property type="entry name" value="PAP"/>
</dbReference>
<accession>A0ABR0D3D8</accession>
<evidence type="ECO:0000256" key="1">
    <source>
        <dbReference type="ARBA" id="ARBA00004474"/>
    </source>
</evidence>
<dbReference type="Pfam" id="PF04755">
    <property type="entry name" value="PAP_fibrillin"/>
    <property type="match status" value="2"/>
</dbReference>
<evidence type="ECO:0000256" key="2">
    <source>
        <dbReference type="ARBA" id="ARBA00022640"/>
    </source>
</evidence>
<keyword evidence="6" id="KW-1185">Reference proteome</keyword>
<dbReference type="PANTHER" id="PTHR31906">
    <property type="entry name" value="PLASTID-LIPID-ASSOCIATED PROTEIN 4, CHLOROPLASTIC-RELATED"/>
    <property type="match status" value="1"/>
</dbReference>
<protein>
    <recommendedName>
        <fullName evidence="4">Plastid lipid-associated protein/fibrillin conserved domain-containing protein</fullName>
    </recommendedName>
</protein>
<feature type="domain" description="Plastid lipid-associated protein/fibrillin conserved" evidence="4">
    <location>
        <begin position="63"/>
        <end position="154"/>
    </location>
</feature>
<reference evidence="5 6" key="1">
    <citation type="journal article" date="2023" name="bioRxiv">
        <title>Genome report: Whole genome sequence and annotation of Penstemon davidsonii.</title>
        <authorList>
            <person name="Ostevik K.L."/>
            <person name="Alabady M."/>
            <person name="Zhang M."/>
            <person name="Rausher M.D."/>
        </authorList>
    </citation>
    <scope>NUCLEOTIDE SEQUENCE [LARGE SCALE GENOMIC DNA]</scope>
    <source>
        <strain evidence="5">DNT005</strain>
        <tissue evidence="5">Whole leaf</tissue>
    </source>
</reference>
<dbReference type="InterPro" id="IPR006843">
    <property type="entry name" value="PAP/fibrillin_dom"/>
</dbReference>
<sequence length="221" mass="25204">MMATKFIQPPIRVHHVLPPKSNTIRFIKLHRAPPLTRFWTRPCVKAAAAEEQISGLPAQYTEDCKQGLFAALKGIDNRGIFGVPSPKKFEIEKFVELLESQNPNPQPTLCLEKLGGTWKLIYSTITVLGSKRTKLGLRDFITLGDFLQSIDVAERVDITYEKSAITPDQLMSVFRKNYDLLLSIFNPQGWLEITYVDNILRIGRDDKGNIFILERVEDYKP</sequence>
<gene>
    <name evidence="5" type="ORF">RD792_010453</name>
</gene>
<proteinExistence type="predicted"/>
<organism evidence="5 6">
    <name type="scientific">Penstemon davidsonii</name>
    <dbReference type="NCBI Taxonomy" id="160366"/>
    <lineage>
        <taxon>Eukaryota</taxon>
        <taxon>Viridiplantae</taxon>
        <taxon>Streptophyta</taxon>
        <taxon>Embryophyta</taxon>
        <taxon>Tracheophyta</taxon>
        <taxon>Spermatophyta</taxon>
        <taxon>Magnoliopsida</taxon>
        <taxon>eudicotyledons</taxon>
        <taxon>Gunneridae</taxon>
        <taxon>Pentapetalae</taxon>
        <taxon>asterids</taxon>
        <taxon>lamiids</taxon>
        <taxon>Lamiales</taxon>
        <taxon>Plantaginaceae</taxon>
        <taxon>Cheloneae</taxon>
        <taxon>Penstemon</taxon>
    </lineage>
</organism>
<evidence type="ECO:0000313" key="5">
    <source>
        <dbReference type="EMBL" id="KAK4483268.1"/>
    </source>
</evidence>
<keyword evidence="2" id="KW-0934">Plastid</keyword>
<evidence type="ECO:0000256" key="3">
    <source>
        <dbReference type="ARBA" id="ARBA00022946"/>
    </source>
</evidence>
<keyword evidence="3" id="KW-0809">Transit peptide</keyword>